<accession>A0ACC7S6E6</accession>
<evidence type="ECO:0000313" key="2">
    <source>
        <dbReference type="Proteomes" id="UP001517388"/>
    </source>
</evidence>
<gene>
    <name evidence="1" type="ORF">FJR39_11400</name>
</gene>
<dbReference type="EMBL" id="VILF01000003">
    <property type="protein sequence ID" value="MTJ43766.1"/>
    <property type="molecule type" value="Genomic_DNA"/>
</dbReference>
<comment type="caution">
    <text evidence="1">The sequence shown here is derived from an EMBL/GenBank/DDBJ whole genome shotgun (WGS) entry which is preliminary data.</text>
</comment>
<organism evidence="1 2">
    <name type="scientific">Dolichospermum flos-aquae UHCC 0037</name>
    <dbReference type="NCBI Taxonomy" id="2590026"/>
    <lineage>
        <taxon>Bacteria</taxon>
        <taxon>Bacillati</taxon>
        <taxon>Cyanobacteriota</taxon>
        <taxon>Cyanophyceae</taxon>
        <taxon>Nostocales</taxon>
        <taxon>Aphanizomenonaceae</taxon>
        <taxon>Dolichospermum</taxon>
    </lineage>
</organism>
<protein>
    <submittedName>
        <fullName evidence="1">DUF2283 domain-containing protein</fullName>
    </submittedName>
</protein>
<keyword evidence="2" id="KW-1185">Reference proteome</keyword>
<sequence length="66" mass="7482">MKITYDAEVDVLRIIFSNIPIEESDEEKPGIILDYDDAGNIVGIEIIDASKRIYNPCLFEYSVNNS</sequence>
<proteinExistence type="predicted"/>
<reference evidence="2" key="1">
    <citation type="journal article" date="2020" name="Toxins">
        <title>Phylogenomic Analysis of Secondary Metabolism in the Toxic Cyanobacterial Genera Anabaena, Dolichospermum and Aphanizomenon.</title>
        <authorList>
            <person name="Oesterholm J."/>
            <person name="Popin R.V."/>
            <person name="Fewer D.P."/>
            <person name="Sivonen K."/>
        </authorList>
    </citation>
    <scope>NUCLEOTIDE SEQUENCE [LARGE SCALE GENOMIC DNA]</scope>
    <source>
        <strain evidence="2">UHCC 0037</strain>
    </source>
</reference>
<name>A0ACC7S6E6_DOLFA</name>
<dbReference type="Proteomes" id="UP001517388">
    <property type="component" value="Unassembled WGS sequence"/>
</dbReference>
<evidence type="ECO:0000313" key="1">
    <source>
        <dbReference type="EMBL" id="MTJ43766.1"/>
    </source>
</evidence>